<proteinExistence type="predicted"/>
<comment type="caution">
    <text evidence="2">The sequence shown here is derived from an EMBL/GenBank/DDBJ whole genome shotgun (WGS) entry which is preliminary data.</text>
</comment>
<dbReference type="AlphaFoldDB" id="A0AAJ1YCE4"/>
<dbReference type="RefSeq" id="WP_309047653.1">
    <property type="nucleotide sequence ID" value="NZ_JAVIGA010000013.1"/>
</dbReference>
<accession>A0AAJ1YCE4</accession>
<dbReference type="EMBL" id="JAVIGA010000013">
    <property type="protein sequence ID" value="MDQ9127469.1"/>
    <property type="molecule type" value="Genomic_DNA"/>
</dbReference>
<evidence type="ECO:0000313" key="3">
    <source>
        <dbReference type="Proteomes" id="UP001224622"/>
    </source>
</evidence>
<feature type="signal peptide" evidence="1">
    <location>
        <begin position="1"/>
        <end position="21"/>
    </location>
</feature>
<sequence length="372" mass="43252">MRSLKKVFTLIFVFIFTTSFAHSKEKSELDHVLSIWEFYSVSQNDLFSSSEENIRKGFYDKYSSIKISLSDKHLSVGNICSVTSVKNKRTVLDIWLSKSTVELYRKSLRNENISLPNEIYSIAALFPQDDCPAPFNELYEINNSLIVVTSEGYLLIFRESDDKEGSIKSAVVAQRDSFMKEYKGDILISDKSFLKKINETCLTGDIFEQTPDQATAERNKCVISKIKFKYDRLTNIGKIYPQSELDRNEKLYLIKNGDVSIYIDKTKHETNGSHYSYDFTLVTEKENHPKDKMTLYIEDNDGDALLEKKQYYYMDENFNIWLMLVTTDESGTKLKYWKKYNIDDKTAKFNLVDEVNCEKKASLGEKYAEYCK</sequence>
<reference evidence="2" key="1">
    <citation type="submission" date="2023-08" db="EMBL/GenBank/DDBJ databases">
        <title>The Comparative Genomic Analysis of Yersiniaceae from Polar Regions.</title>
        <authorList>
            <person name="Goncharov A."/>
            <person name="Aslanov B."/>
            <person name="Kolodzhieva V."/>
            <person name="Azarov D."/>
            <person name="Mochov A."/>
            <person name="Lebedeva E."/>
        </authorList>
    </citation>
    <scope>NUCLEOTIDE SEQUENCE</scope>
    <source>
        <strain evidence="2">Vf</strain>
    </source>
</reference>
<protein>
    <submittedName>
        <fullName evidence="2">Uncharacterized protein</fullName>
    </submittedName>
</protein>
<feature type="chain" id="PRO_5042468710" evidence="1">
    <location>
        <begin position="22"/>
        <end position="372"/>
    </location>
</feature>
<gene>
    <name evidence="2" type="ORF">RDT67_13630</name>
</gene>
<keyword evidence="1" id="KW-0732">Signal</keyword>
<name>A0AAJ1YCE4_SERFO</name>
<organism evidence="2 3">
    <name type="scientific">Serratia fonticola</name>
    <dbReference type="NCBI Taxonomy" id="47917"/>
    <lineage>
        <taxon>Bacteria</taxon>
        <taxon>Pseudomonadati</taxon>
        <taxon>Pseudomonadota</taxon>
        <taxon>Gammaproteobacteria</taxon>
        <taxon>Enterobacterales</taxon>
        <taxon>Yersiniaceae</taxon>
        <taxon>Serratia</taxon>
    </lineage>
</organism>
<dbReference type="Proteomes" id="UP001224622">
    <property type="component" value="Unassembled WGS sequence"/>
</dbReference>
<evidence type="ECO:0000256" key="1">
    <source>
        <dbReference type="SAM" id="SignalP"/>
    </source>
</evidence>
<evidence type="ECO:0000313" key="2">
    <source>
        <dbReference type="EMBL" id="MDQ9127469.1"/>
    </source>
</evidence>